<evidence type="ECO:0000256" key="2">
    <source>
        <dbReference type="ARBA" id="ARBA00023004"/>
    </source>
</evidence>
<accession>A0A413V3D3</accession>
<dbReference type="Pfam" id="PF04432">
    <property type="entry name" value="FrhB_FdhB_C"/>
    <property type="match status" value="1"/>
</dbReference>
<keyword evidence="2" id="KW-0408">Iron</keyword>
<sequence>MILNFISRNKCCGCGACVEICPKKALTMEEDEEGFLRPVLNMDFCIDCGGCDNVCPMKSENLVKHEIQASYAAINQNRGILKKSSSGGVFSVIAEYVIKNGGVVYGACFDEKLKLAHRGVEVINDLELLRGSKYLQSYSYECFPKIRQQLRNGKLVYFVGTGCQVAALKLFLRKSYDNLITSDLICHGVPSHKLFDTFVSTYEKLTNREVIYYRCRDKYAGGWSGSQTVDYKTKKGIRRDLFNPVLAGYMKAFMSGDFFRESCFVCPYACEQRSGDITLADYWGIERYHKINSLNGVSAILVNTSKGKEILDKIKSNLSLVETQVDYIKVDNHNLYTPSQRPLYRDNSYKDLKTNPQQVIYQYINQNQKIKIKFWIKHFMLRTGLYALYFNIKRL</sequence>
<dbReference type="InterPro" id="IPR017900">
    <property type="entry name" value="4Fe4S_Fe_S_CS"/>
</dbReference>
<dbReference type="Gene3D" id="3.30.70.20">
    <property type="match status" value="1"/>
</dbReference>
<dbReference type="EMBL" id="QSGN01000024">
    <property type="protein sequence ID" value="RHB28086.1"/>
    <property type="molecule type" value="Genomic_DNA"/>
</dbReference>
<dbReference type="AlphaFoldDB" id="A0A413V3D3"/>
<dbReference type="RefSeq" id="WP_117907210.1">
    <property type="nucleotide sequence ID" value="NZ_CAXVLE010000030.1"/>
</dbReference>
<evidence type="ECO:0000256" key="3">
    <source>
        <dbReference type="ARBA" id="ARBA00023014"/>
    </source>
</evidence>
<protein>
    <submittedName>
        <fullName evidence="5">4Fe-4S dicluster domain-containing protein</fullName>
    </submittedName>
</protein>
<dbReference type="PANTHER" id="PTHR43193">
    <property type="match status" value="1"/>
</dbReference>
<keyword evidence="3" id="KW-0411">Iron-sulfur</keyword>
<evidence type="ECO:0000313" key="6">
    <source>
        <dbReference type="Proteomes" id="UP000283482"/>
    </source>
</evidence>
<evidence type="ECO:0000256" key="1">
    <source>
        <dbReference type="ARBA" id="ARBA00022723"/>
    </source>
</evidence>
<name>A0A413V3D3_BACSE</name>
<dbReference type="PANTHER" id="PTHR43193:SF2">
    <property type="entry name" value="POLYFERREDOXIN PROTEIN FWDF"/>
    <property type="match status" value="1"/>
</dbReference>
<dbReference type="InterPro" id="IPR052977">
    <property type="entry name" value="Polyferredoxin-like_ET"/>
</dbReference>
<reference evidence="5 6" key="1">
    <citation type="submission" date="2018-08" db="EMBL/GenBank/DDBJ databases">
        <title>A genome reference for cultivated species of the human gut microbiota.</title>
        <authorList>
            <person name="Zou Y."/>
            <person name="Xue W."/>
            <person name="Luo G."/>
        </authorList>
    </citation>
    <scope>NUCLEOTIDE SEQUENCE [LARGE SCALE GENOMIC DNA]</scope>
    <source>
        <strain evidence="5 6">AM40-34</strain>
    </source>
</reference>
<dbReference type="InterPro" id="IPR007525">
    <property type="entry name" value="FrhB_FdhB_C"/>
</dbReference>
<evidence type="ECO:0000313" key="5">
    <source>
        <dbReference type="EMBL" id="RHB28086.1"/>
    </source>
</evidence>
<dbReference type="InterPro" id="IPR017896">
    <property type="entry name" value="4Fe4S_Fe-S-bd"/>
</dbReference>
<dbReference type="SUPFAM" id="SSF54862">
    <property type="entry name" value="4Fe-4S ferredoxins"/>
    <property type="match status" value="1"/>
</dbReference>
<dbReference type="GO" id="GO:0046872">
    <property type="term" value="F:metal ion binding"/>
    <property type="evidence" value="ECO:0007669"/>
    <property type="project" value="UniProtKB-KW"/>
</dbReference>
<dbReference type="GO" id="GO:0051536">
    <property type="term" value="F:iron-sulfur cluster binding"/>
    <property type="evidence" value="ECO:0007669"/>
    <property type="project" value="UniProtKB-KW"/>
</dbReference>
<feature type="domain" description="4Fe-4S ferredoxin-type" evidence="4">
    <location>
        <begin position="36"/>
        <end position="65"/>
    </location>
</feature>
<comment type="caution">
    <text evidence="5">The sequence shown here is derived from an EMBL/GenBank/DDBJ whole genome shotgun (WGS) entry which is preliminary data.</text>
</comment>
<proteinExistence type="predicted"/>
<evidence type="ECO:0000259" key="4">
    <source>
        <dbReference type="PROSITE" id="PS51379"/>
    </source>
</evidence>
<gene>
    <name evidence="5" type="ORF">DW889_10380</name>
</gene>
<organism evidence="5 6">
    <name type="scientific">Bacteroides stercoris</name>
    <dbReference type="NCBI Taxonomy" id="46506"/>
    <lineage>
        <taxon>Bacteria</taxon>
        <taxon>Pseudomonadati</taxon>
        <taxon>Bacteroidota</taxon>
        <taxon>Bacteroidia</taxon>
        <taxon>Bacteroidales</taxon>
        <taxon>Bacteroidaceae</taxon>
        <taxon>Bacteroides</taxon>
    </lineage>
</organism>
<dbReference type="Pfam" id="PF12838">
    <property type="entry name" value="Fer4_7"/>
    <property type="match status" value="1"/>
</dbReference>
<dbReference type="PROSITE" id="PS51379">
    <property type="entry name" value="4FE4S_FER_2"/>
    <property type="match status" value="2"/>
</dbReference>
<keyword evidence="1" id="KW-0479">Metal-binding</keyword>
<dbReference type="PROSITE" id="PS00198">
    <property type="entry name" value="4FE4S_FER_1"/>
    <property type="match status" value="2"/>
</dbReference>
<dbReference type="Proteomes" id="UP000283482">
    <property type="component" value="Unassembled WGS sequence"/>
</dbReference>
<feature type="domain" description="4Fe-4S ferredoxin-type" evidence="4">
    <location>
        <begin position="2"/>
        <end position="31"/>
    </location>
</feature>